<organism evidence="2">
    <name type="scientific">Plasmopara viticola lesion associated tombus-like virus 2</name>
    <dbReference type="NCBI Taxonomy" id="2770119"/>
    <lineage>
        <taxon>Viruses</taxon>
        <taxon>Riboviria</taxon>
        <taxon>Orthornavirae</taxon>
        <taxon>Kitrinoviricota</taxon>
        <taxon>Tolucaviricetes</taxon>
        <taxon>Tolivirales</taxon>
        <taxon>Tombusviridae</taxon>
    </lineage>
</organism>
<sequence>MATTEFLINVFVFSCLAAAVFLLLVGLYKALYQVTAMILFYFFPTWFNKISWRDEHCSEELLSEMDCPENDVPDEELETYRSEVDDKGKVKVTHRKPRKGNGTWFVLYVLMAKEKFPDPTDNMANRRSIARHLAELMEADKVTIKERSAVIPIAVEMVLVPSEAEIFAKKFKASQAVAGRHDLKSRPWWSSWWAVVEPTRDSA</sequence>
<keyword evidence="1" id="KW-0472">Membrane</keyword>
<feature type="transmembrane region" description="Helical" evidence="1">
    <location>
        <begin position="6"/>
        <end position="25"/>
    </location>
</feature>
<feature type="transmembrane region" description="Helical" evidence="1">
    <location>
        <begin position="30"/>
        <end position="47"/>
    </location>
</feature>
<accession>A0A6B9Q466</accession>
<keyword evidence="1" id="KW-0812">Transmembrane</keyword>
<proteinExistence type="predicted"/>
<dbReference type="EMBL" id="MT311688">
    <property type="protein sequence ID" value="QHD64757.1"/>
    <property type="molecule type" value="Genomic_RNA"/>
</dbReference>
<keyword evidence="1" id="KW-1133">Transmembrane helix</keyword>
<reference evidence="2" key="1">
    <citation type="journal article" date="2020" name="Virus Evol.">
        <title>Analysis of the virome associated to grapevine downy mildew lesions reveals new mycovirus lineages.</title>
        <authorList>
            <person name="Chiapello M."/>
            <person name="Rodriguez-Romero J."/>
            <person name="Ayllon M.A."/>
            <person name="Turina M."/>
        </authorList>
    </citation>
    <scope>NUCLEOTIDE SEQUENCE</scope>
    <source>
        <strain evidence="2">DN27487_c0_g6_i1</strain>
    </source>
</reference>
<evidence type="ECO:0000313" key="2">
    <source>
        <dbReference type="EMBL" id="QHD64757.1"/>
    </source>
</evidence>
<name>A0A6B9Q466_9TOMB</name>
<protein>
    <submittedName>
        <fullName evidence="2">Uncharacterized protein</fullName>
    </submittedName>
</protein>
<evidence type="ECO:0000256" key="1">
    <source>
        <dbReference type="SAM" id="Phobius"/>
    </source>
</evidence>